<feature type="compositionally biased region" description="Basic residues" evidence="1">
    <location>
        <begin position="569"/>
        <end position="579"/>
    </location>
</feature>
<reference evidence="3 4" key="1">
    <citation type="submission" date="2020-08" db="EMBL/GenBank/DDBJ databases">
        <title>Amycolatopsis sp. nov. DR6-1 isolated from Dendrobium heterocarpum.</title>
        <authorList>
            <person name="Tedsree N."/>
            <person name="Kuncharoen N."/>
            <person name="Likhitwitayawuid K."/>
            <person name="Tanasupawat S."/>
        </authorList>
    </citation>
    <scope>NUCLEOTIDE SEQUENCE [LARGE SCALE GENOMIC DNA]</scope>
    <source>
        <strain evidence="3 4">DR6-1</strain>
    </source>
</reference>
<feature type="transmembrane region" description="Helical" evidence="2">
    <location>
        <begin position="483"/>
        <end position="504"/>
    </location>
</feature>
<feature type="transmembrane region" description="Helical" evidence="2">
    <location>
        <begin position="246"/>
        <end position="265"/>
    </location>
</feature>
<dbReference type="EMBL" id="JACGZW010000010">
    <property type="protein sequence ID" value="MBB1157190.1"/>
    <property type="molecule type" value="Genomic_DNA"/>
</dbReference>
<feature type="compositionally biased region" description="Pro residues" evidence="1">
    <location>
        <begin position="613"/>
        <end position="626"/>
    </location>
</feature>
<keyword evidence="2" id="KW-0472">Membrane</keyword>
<feature type="region of interest" description="Disordered" evidence="1">
    <location>
        <begin position="1"/>
        <end position="28"/>
    </location>
</feature>
<keyword evidence="4" id="KW-1185">Reference proteome</keyword>
<sequence length="642" mass="66805">MCPHPGLPAATADNVDAPAAPGGESGAVARIGEAGPVGLLPDTEPVGEFRGSGYREPPLLVARTDGQLVRLPALLYLIVRLLVAQEAFVPEEQEETENRDDAATLAKVAAAASEESGLRLEAEHVAYLLDRKLAPLGLTTCADGTVPELARHNPFLALRVRVQVLAPAATWVVGGMLGWLFFPVVIALLLAAAGVAEWWLLAGHSVSDAMSSTLADPVGVLTVLGLAVASTGFHECGHAAACRYSGAVPGGMGAGIYLVWPAFYTDITDTYRLNRAGRLRTDLGGVYFNAIFALALAAAYFSTGWAPLLVAVLSVNLEIVQQLLPTLRFDGYYLMADLVGVPDLYRYIGPILSHYLLRRPRDARLDALKRWPQTAVTTWVLLIVPALALELGYVAWQVPGLVRTDVQAVSGLISHAAADPHPVLGAISAAVQILLLALPIAGIAAIAWQLGRALWRLARLRLPGLVRKITDGPEPARARRRRLAFGALAAALAIPVGGGVGWALGVLPGSRPAEPAAASPAPAQPEQRPSTSSSALSPSSPSPAPAPSDAVAAQETAQEPTPRAETRRPARHSTPRSRTQRPAGPTGPAGSTGHRDTGAPAPRPGPNGGGPPAGQPPAESGPPPLSPTQSPSCPLLGVSMNC</sequence>
<evidence type="ECO:0000256" key="2">
    <source>
        <dbReference type="SAM" id="Phobius"/>
    </source>
</evidence>
<dbReference type="Proteomes" id="UP000526734">
    <property type="component" value="Unassembled WGS sequence"/>
</dbReference>
<evidence type="ECO:0000313" key="4">
    <source>
        <dbReference type="Proteomes" id="UP000526734"/>
    </source>
</evidence>
<evidence type="ECO:0000313" key="3">
    <source>
        <dbReference type="EMBL" id="MBB1157190.1"/>
    </source>
</evidence>
<keyword evidence="2" id="KW-1133">Transmembrane helix</keyword>
<feature type="transmembrane region" description="Helical" evidence="2">
    <location>
        <begin position="378"/>
        <end position="396"/>
    </location>
</feature>
<feature type="region of interest" description="Disordered" evidence="1">
    <location>
        <begin position="511"/>
        <end position="642"/>
    </location>
</feature>
<feature type="transmembrane region" description="Helical" evidence="2">
    <location>
        <begin position="214"/>
        <end position="234"/>
    </location>
</feature>
<feature type="transmembrane region" description="Helical" evidence="2">
    <location>
        <begin position="286"/>
        <end position="312"/>
    </location>
</feature>
<feature type="compositionally biased region" description="Low complexity" evidence="1">
    <location>
        <begin position="547"/>
        <end position="561"/>
    </location>
</feature>
<comment type="caution">
    <text evidence="3">The sequence shown here is derived from an EMBL/GenBank/DDBJ whole genome shotgun (WGS) entry which is preliminary data.</text>
</comment>
<evidence type="ECO:0000256" key="1">
    <source>
        <dbReference type="SAM" id="MobiDB-lite"/>
    </source>
</evidence>
<dbReference type="RefSeq" id="WP_182894065.1">
    <property type="nucleotide sequence ID" value="NZ_JACGZW010000010.1"/>
</dbReference>
<keyword evidence="2" id="KW-0812">Transmembrane</keyword>
<feature type="transmembrane region" description="Helical" evidence="2">
    <location>
        <begin position="332"/>
        <end position="357"/>
    </location>
</feature>
<dbReference type="AlphaFoldDB" id="A0A7W3W1P7"/>
<feature type="compositionally biased region" description="Low complexity" evidence="1">
    <location>
        <begin position="8"/>
        <end position="21"/>
    </location>
</feature>
<feature type="transmembrane region" description="Helical" evidence="2">
    <location>
        <begin position="180"/>
        <end position="202"/>
    </location>
</feature>
<feature type="compositionally biased region" description="Low complexity" evidence="1">
    <location>
        <begin position="582"/>
        <end position="592"/>
    </location>
</feature>
<gene>
    <name evidence="3" type="ORF">H4281_28935</name>
</gene>
<feature type="compositionally biased region" description="Low complexity" evidence="1">
    <location>
        <begin position="511"/>
        <end position="539"/>
    </location>
</feature>
<feature type="transmembrane region" description="Helical" evidence="2">
    <location>
        <begin position="429"/>
        <end position="451"/>
    </location>
</feature>
<proteinExistence type="predicted"/>
<evidence type="ECO:0008006" key="5">
    <source>
        <dbReference type="Google" id="ProtNLM"/>
    </source>
</evidence>
<accession>A0A7W3W1P7</accession>
<organism evidence="3 4">
    <name type="scientific">Amycolatopsis dendrobii</name>
    <dbReference type="NCBI Taxonomy" id="2760662"/>
    <lineage>
        <taxon>Bacteria</taxon>
        <taxon>Bacillati</taxon>
        <taxon>Actinomycetota</taxon>
        <taxon>Actinomycetes</taxon>
        <taxon>Pseudonocardiales</taxon>
        <taxon>Pseudonocardiaceae</taxon>
        <taxon>Amycolatopsis</taxon>
    </lineage>
</organism>
<protein>
    <recommendedName>
        <fullName evidence="5">Peptide zinc metalloprotease protein</fullName>
    </recommendedName>
</protein>
<name>A0A7W3W1P7_9PSEU</name>